<dbReference type="InterPro" id="IPR050109">
    <property type="entry name" value="HTH-type_TetR-like_transc_reg"/>
</dbReference>
<organism evidence="6 7">
    <name type="scientific">Streptacidiphilus alkalitolerans</name>
    <dbReference type="NCBI Taxonomy" id="3342712"/>
    <lineage>
        <taxon>Bacteria</taxon>
        <taxon>Bacillati</taxon>
        <taxon>Actinomycetota</taxon>
        <taxon>Actinomycetes</taxon>
        <taxon>Kitasatosporales</taxon>
        <taxon>Streptomycetaceae</taxon>
        <taxon>Streptacidiphilus</taxon>
    </lineage>
</organism>
<evidence type="ECO:0000313" key="6">
    <source>
        <dbReference type="EMBL" id="MFC1411776.1"/>
    </source>
</evidence>
<protein>
    <submittedName>
        <fullName evidence="6">TetR/AcrR family transcriptional regulator</fullName>
    </submittedName>
</protein>
<dbReference type="Pfam" id="PF00440">
    <property type="entry name" value="TetR_N"/>
    <property type="match status" value="1"/>
</dbReference>
<dbReference type="RefSeq" id="WP_380511921.1">
    <property type="nucleotide sequence ID" value="NZ_JBHEZX010000009.1"/>
</dbReference>
<feature type="domain" description="HTH tetR-type" evidence="5">
    <location>
        <begin position="18"/>
        <end position="78"/>
    </location>
</feature>
<dbReference type="EMBL" id="JBHEZX010000009">
    <property type="protein sequence ID" value="MFC1411776.1"/>
    <property type="molecule type" value="Genomic_DNA"/>
</dbReference>
<accession>A0ABV6VDH0</accession>
<evidence type="ECO:0000259" key="5">
    <source>
        <dbReference type="PROSITE" id="PS50977"/>
    </source>
</evidence>
<dbReference type="InterPro" id="IPR009057">
    <property type="entry name" value="Homeodomain-like_sf"/>
</dbReference>
<feature type="DNA-binding region" description="H-T-H motif" evidence="4">
    <location>
        <begin position="41"/>
        <end position="60"/>
    </location>
</feature>
<dbReference type="PROSITE" id="PS01081">
    <property type="entry name" value="HTH_TETR_1"/>
    <property type="match status" value="1"/>
</dbReference>
<dbReference type="SUPFAM" id="SSF46689">
    <property type="entry name" value="Homeodomain-like"/>
    <property type="match status" value="1"/>
</dbReference>
<reference evidence="6 7" key="1">
    <citation type="submission" date="2024-09" db="EMBL/GenBank/DDBJ databases">
        <authorList>
            <person name="Lee S.D."/>
        </authorList>
    </citation>
    <scope>NUCLEOTIDE SEQUENCE [LARGE SCALE GENOMIC DNA]</scope>
    <source>
        <strain evidence="6 7">N1-1</strain>
    </source>
</reference>
<keyword evidence="3" id="KW-0804">Transcription</keyword>
<dbReference type="PANTHER" id="PTHR30055:SF234">
    <property type="entry name" value="HTH-TYPE TRANSCRIPTIONAL REGULATOR BETI"/>
    <property type="match status" value="1"/>
</dbReference>
<proteinExistence type="predicted"/>
<evidence type="ECO:0000313" key="7">
    <source>
        <dbReference type="Proteomes" id="UP001592582"/>
    </source>
</evidence>
<dbReference type="PRINTS" id="PR00455">
    <property type="entry name" value="HTHTETR"/>
</dbReference>
<sequence>MNEEQGGLRAGLRARKKERTHQAISEAAIALFLARGYDRVSVAEVAAAAEVSKPTLFRYFPAKEDLVLHRFADHQGEWARVVRDRAPGESPLTALHAHFGRGLREHDPVTGLNDHPAVLAFLGLVYSTPALQGRLARFRAEDQDALAGALREAAAAEPDDLAPRLAAAQLVAVHQVLADENWRKISAGRSADEVQPEAVEDADRAFGLLAAGLAGRFG</sequence>
<dbReference type="Gene3D" id="1.10.10.60">
    <property type="entry name" value="Homeodomain-like"/>
    <property type="match status" value="1"/>
</dbReference>
<evidence type="ECO:0000256" key="1">
    <source>
        <dbReference type="ARBA" id="ARBA00023015"/>
    </source>
</evidence>
<dbReference type="Proteomes" id="UP001592582">
    <property type="component" value="Unassembled WGS sequence"/>
</dbReference>
<name>A0ABV6VDH0_9ACTN</name>
<evidence type="ECO:0000256" key="4">
    <source>
        <dbReference type="PROSITE-ProRule" id="PRU00335"/>
    </source>
</evidence>
<keyword evidence="2 4" id="KW-0238">DNA-binding</keyword>
<keyword evidence="1" id="KW-0805">Transcription regulation</keyword>
<evidence type="ECO:0000256" key="3">
    <source>
        <dbReference type="ARBA" id="ARBA00023163"/>
    </source>
</evidence>
<comment type="caution">
    <text evidence="6">The sequence shown here is derived from an EMBL/GenBank/DDBJ whole genome shotgun (WGS) entry which is preliminary data.</text>
</comment>
<dbReference type="InterPro" id="IPR036271">
    <property type="entry name" value="Tet_transcr_reg_TetR-rel_C_sf"/>
</dbReference>
<dbReference type="InterPro" id="IPR023772">
    <property type="entry name" value="DNA-bd_HTH_TetR-type_CS"/>
</dbReference>
<dbReference type="Gene3D" id="1.10.357.10">
    <property type="entry name" value="Tetracycline Repressor, domain 2"/>
    <property type="match status" value="1"/>
</dbReference>
<dbReference type="SUPFAM" id="SSF48498">
    <property type="entry name" value="Tetracyclin repressor-like, C-terminal domain"/>
    <property type="match status" value="1"/>
</dbReference>
<evidence type="ECO:0000256" key="2">
    <source>
        <dbReference type="ARBA" id="ARBA00023125"/>
    </source>
</evidence>
<gene>
    <name evidence="6" type="ORF">ACEZDG_21155</name>
</gene>
<keyword evidence="7" id="KW-1185">Reference proteome</keyword>
<dbReference type="InterPro" id="IPR001647">
    <property type="entry name" value="HTH_TetR"/>
</dbReference>
<dbReference type="PROSITE" id="PS50977">
    <property type="entry name" value="HTH_TETR_2"/>
    <property type="match status" value="1"/>
</dbReference>
<dbReference type="PANTHER" id="PTHR30055">
    <property type="entry name" value="HTH-TYPE TRANSCRIPTIONAL REGULATOR RUTR"/>
    <property type="match status" value="1"/>
</dbReference>